<name>A0A5C5YFF0_9BACT</name>
<dbReference type="Proteomes" id="UP000318478">
    <property type="component" value="Unassembled WGS sequence"/>
</dbReference>
<dbReference type="PANTHER" id="PTHR31876">
    <property type="entry name" value="COV-LIKE PROTEIN 1"/>
    <property type="match status" value="1"/>
</dbReference>
<sequence>MSHPHVSPAPPEKRPMDPFRRAVLRGFGILLPPLLTIVIFLWVGATVNKYILTPLEDGTRWVLLEYGSDIRTAGSFPESAFPLTEDQTDDPAKRDKSTASGLEKNYKRTGDGKYVPQEVYDHVEDLRDGKAMPPSAVEVYSVYHDDKTLRPEYVLPFFGALFILVVYLLGKFLAAGIGRFFWLQFETLIHRLPVVRNVYSSVKQVTDFLFTDPDLEFTRVVAVEYPRKGIWTVAFVTGESMLDIESAANEPVMSVLIPTSPMPFTGFTITVKKSETVDLNLSIDQAFQFVISCGVVVPPQQLTAAVSRQAKGGAAAPPLEAPPSSDE</sequence>
<organism evidence="3 4">
    <name type="scientific">Posidoniimonas polymericola</name>
    <dbReference type="NCBI Taxonomy" id="2528002"/>
    <lineage>
        <taxon>Bacteria</taxon>
        <taxon>Pseudomonadati</taxon>
        <taxon>Planctomycetota</taxon>
        <taxon>Planctomycetia</taxon>
        <taxon>Pirellulales</taxon>
        <taxon>Lacipirellulaceae</taxon>
        <taxon>Posidoniimonas</taxon>
    </lineage>
</organism>
<dbReference type="AlphaFoldDB" id="A0A5C5YFF0"/>
<evidence type="ECO:0000313" key="4">
    <source>
        <dbReference type="Proteomes" id="UP000318478"/>
    </source>
</evidence>
<feature type="transmembrane region" description="Helical" evidence="2">
    <location>
        <begin position="22"/>
        <end position="45"/>
    </location>
</feature>
<evidence type="ECO:0000313" key="3">
    <source>
        <dbReference type="EMBL" id="TWT73523.1"/>
    </source>
</evidence>
<feature type="transmembrane region" description="Helical" evidence="2">
    <location>
        <begin position="153"/>
        <end position="174"/>
    </location>
</feature>
<reference evidence="3 4" key="1">
    <citation type="submission" date="2019-02" db="EMBL/GenBank/DDBJ databases">
        <title>Deep-cultivation of Planctomycetes and their phenomic and genomic characterization uncovers novel biology.</title>
        <authorList>
            <person name="Wiegand S."/>
            <person name="Jogler M."/>
            <person name="Boedeker C."/>
            <person name="Pinto D."/>
            <person name="Vollmers J."/>
            <person name="Rivas-Marin E."/>
            <person name="Kohn T."/>
            <person name="Peeters S.H."/>
            <person name="Heuer A."/>
            <person name="Rast P."/>
            <person name="Oberbeckmann S."/>
            <person name="Bunk B."/>
            <person name="Jeske O."/>
            <person name="Meyerdierks A."/>
            <person name="Storesund J.E."/>
            <person name="Kallscheuer N."/>
            <person name="Luecker S."/>
            <person name="Lage O.M."/>
            <person name="Pohl T."/>
            <person name="Merkel B.J."/>
            <person name="Hornburger P."/>
            <person name="Mueller R.-W."/>
            <person name="Bruemmer F."/>
            <person name="Labrenz M."/>
            <person name="Spormann A.M."/>
            <person name="Op Den Camp H."/>
            <person name="Overmann J."/>
            <person name="Amann R."/>
            <person name="Jetten M.S.M."/>
            <person name="Mascher T."/>
            <person name="Medema M.H."/>
            <person name="Devos D.P."/>
            <person name="Kaster A.-K."/>
            <person name="Ovreas L."/>
            <person name="Rohde M."/>
            <person name="Galperin M.Y."/>
            <person name="Jogler C."/>
        </authorList>
    </citation>
    <scope>NUCLEOTIDE SEQUENCE [LARGE SCALE GENOMIC DNA]</scope>
    <source>
        <strain evidence="3 4">Pla123a</strain>
    </source>
</reference>
<keyword evidence="2" id="KW-1133">Transmembrane helix</keyword>
<feature type="region of interest" description="Disordered" evidence="1">
    <location>
        <begin position="77"/>
        <end position="110"/>
    </location>
</feature>
<dbReference type="InterPro" id="IPR007462">
    <property type="entry name" value="COV1-like"/>
</dbReference>
<gene>
    <name evidence="3" type="ORF">Pla123a_38590</name>
</gene>
<keyword evidence="2" id="KW-0812">Transmembrane</keyword>
<proteinExistence type="predicted"/>
<protein>
    <recommendedName>
        <fullName evidence="5">DUF502 domain-containing protein</fullName>
    </recommendedName>
</protein>
<dbReference type="OrthoDB" id="9780267at2"/>
<evidence type="ECO:0008006" key="5">
    <source>
        <dbReference type="Google" id="ProtNLM"/>
    </source>
</evidence>
<accession>A0A5C5YFF0</accession>
<dbReference type="RefSeq" id="WP_146589933.1">
    <property type="nucleotide sequence ID" value="NZ_SJPO01000010.1"/>
</dbReference>
<dbReference type="EMBL" id="SJPO01000010">
    <property type="protein sequence ID" value="TWT73523.1"/>
    <property type="molecule type" value="Genomic_DNA"/>
</dbReference>
<dbReference type="PANTHER" id="PTHR31876:SF26">
    <property type="entry name" value="PROTEIN LIKE COV 2"/>
    <property type="match status" value="1"/>
</dbReference>
<feature type="region of interest" description="Disordered" evidence="1">
    <location>
        <begin position="307"/>
        <end position="327"/>
    </location>
</feature>
<evidence type="ECO:0000256" key="2">
    <source>
        <dbReference type="SAM" id="Phobius"/>
    </source>
</evidence>
<keyword evidence="2" id="KW-0472">Membrane</keyword>
<comment type="caution">
    <text evidence="3">The sequence shown here is derived from an EMBL/GenBank/DDBJ whole genome shotgun (WGS) entry which is preliminary data.</text>
</comment>
<keyword evidence="4" id="KW-1185">Reference proteome</keyword>
<evidence type="ECO:0000256" key="1">
    <source>
        <dbReference type="SAM" id="MobiDB-lite"/>
    </source>
</evidence>
<dbReference type="Pfam" id="PF04367">
    <property type="entry name" value="DUF502"/>
    <property type="match status" value="1"/>
</dbReference>